<dbReference type="InterPro" id="IPR006703">
    <property type="entry name" value="G_AIG1"/>
</dbReference>
<evidence type="ECO:0000256" key="4">
    <source>
        <dbReference type="SAM" id="Phobius"/>
    </source>
</evidence>
<dbReference type="EnsemblMetazoa" id="XM_019995416.1">
    <property type="protein sequence ID" value="XP_019850975.1"/>
    <property type="gene ID" value="LOC109581356"/>
</dbReference>
<dbReference type="GO" id="GO:0005525">
    <property type="term" value="F:GTP binding"/>
    <property type="evidence" value="ECO:0007669"/>
    <property type="project" value="InterPro"/>
</dbReference>
<dbReference type="GO" id="GO:0006869">
    <property type="term" value="P:lipid transport"/>
    <property type="evidence" value="ECO:0007669"/>
    <property type="project" value="InterPro"/>
</dbReference>
<dbReference type="GO" id="GO:0004197">
    <property type="term" value="F:cysteine-type endopeptidase activity"/>
    <property type="evidence" value="ECO:0007669"/>
    <property type="project" value="InterPro"/>
</dbReference>
<dbReference type="SUPFAM" id="SSF52540">
    <property type="entry name" value="P-loop containing nucleoside triphosphate hydrolases"/>
    <property type="match status" value="1"/>
</dbReference>
<protein>
    <recommendedName>
        <fullName evidence="5">Caspase family p20 domain-containing protein</fullName>
    </recommendedName>
</protein>
<dbReference type="InParanoid" id="A0A1X7V3S2"/>
<feature type="transmembrane region" description="Helical" evidence="4">
    <location>
        <begin position="562"/>
        <end position="585"/>
    </location>
</feature>
<dbReference type="AlphaFoldDB" id="A0A1X7V3S2"/>
<dbReference type="KEGG" id="aqu:109581356"/>
<feature type="domain" description="Caspase family p20" evidence="5">
    <location>
        <begin position="311"/>
        <end position="410"/>
    </location>
</feature>
<proteinExistence type="inferred from homology"/>
<evidence type="ECO:0000256" key="1">
    <source>
        <dbReference type="ARBA" id="ARBA00008535"/>
    </source>
</evidence>
<dbReference type="PROSITE" id="PS50208">
    <property type="entry name" value="CASPASE_P20"/>
    <property type="match status" value="1"/>
</dbReference>
<evidence type="ECO:0000313" key="7">
    <source>
        <dbReference type="Proteomes" id="UP000007879"/>
    </source>
</evidence>
<dbReference type="Pfam" id="PF05461">
    <property type="entry name" value="ApoL"/>
    <property type="match status" value="1"/>
</dbReference>
<dbReference type="InterPro" id="IPR008405">
    <property type="entry name" value="ApoL"/>
</dbReference>
<dbReference type="InterPro" id="IPR001309">
    <property type="entry name" value="Pept_C14_p20"/>
</dbReference>
<keyword evidence="4" id="KW-0812">Transmembrane</keyword>
<dbReference type="EnsemblMetazoa" id="Aqu2.1.34202_001">
    <property type="protein sequence ID" value="Aqu2.1.34202_001"/>
    <property type="gene ID" value="Aqu2.1.34202"/>
</dbReference>
<dbReference type="GO" id="GO:0006508">
    <property type="term" value="P:proteolysis"/>
    <property type="evidence" value="ECO:0007669"/>
    <property type="project" value="InterPro"/>
</dbReference>
<name>A0A1X7V3S2_AMPQE</name>
<dbReference type="PANTHER" id="PTHR14096">
    <property type="entry name" value="APOLIPOPROTEIN L"/>
    <property type="match status" value="1"/>
</dbReference>
<dbReference type="Pfam" id="PF00656">
    <property type="entry name" value="Peptidase_C14"/>
    <property type="match status" value="1"/>
</dbReference>
<dbReference type="GO" id="GO:0008289">
    <property type="term" value="F:lipid binding"/>
    <property type="evidence" value="ECO:0007669"/>
    <property type="project" value="InterPro"/>
</dbReference>
<reference evidence="6" key="2">
    <citation type="submission" date="2017-05" db="UniProtKB">
        <authorList>
            <consortium name="EnsemblMetazoa"/>
        </authorList>
    </citation>
    <scope>IDENTIFICATION</scope>
</reference>
<dbReference type="PANTHER" id="PTHR14096:SF28">
    <property type="entry name" value="APOLIPOPROTEIN L, 1-RELATED"/>
    <property type="match status" value="1"/>
</dbReference>
<dbReference type="GO" id="GO:0005576">
    <property type="term" value="C:extracellular region"/>
    <property type="evidence" value="ECO:0007669"/>
    <property type="project" value="InterPro"/>
</dbReference>
<dbReference type="InterPro" id="IPR027417">
    <property type="entry name" value="P-loop_NTPase"/>
</dbReference>
<reference evidence="7" key="1">
    <citation type="journal article" date="2010" name="Nature">
        <title>The Amphimedon queenslandica genome and the evolution of animal complexity.</title>
        <authorList>
            <person name="Srivastava M."/>
            <person name="Simakov O."/>
            <person name="Chapman J."/>
            <person name="Fahey B."/>
            <person name="Gauthier M.E."/>
            <person name="Mitros T."/>
            <person name="Richards G.S."/>
            <person name="Conaco C."/>
            <person name="Dacre M."/>
            <person name="Hellsten U."/>
            <person name="Larroux C."/>
            <person name="Putnam N.H."/>
            <person name="Stanke M."/>
            <person name="Adamska M."/>
            <person name="Darling A."/>
            <person name="Degnan S.M."/>
            <person name="Oakley T.H."/>
            <person name="Plachetzki D.C."/>
            <person name="Zhai Y."/>
            <person name="Adamski M."/>
            <person name="Calcino A."/>
            <person name="Cummins S.F."/>
            <person name="Goodstein D.M."/>
            <person name="Harris C."/>
            <person name="Jackson D.J."/>
            <person name="Leys S.P."/>
            <person name="Shu S."/>
            <person name="Woodcroft B.J."/>
            <person name="Vervoort M."/>
            <person name="Kosik K.S."/>
            <person name="Manning G."/>
            <person name="Degnan B.M."/>
            <person name="Rokhsar D.S."/>
        </authorList>
    </citation>
    <scope>NUCLEOTIDE SEQUENCE [LARGE SCALE GENOMIC DNA]</scope>
</reference>
<accession>A0A1X7V3S2</accession>
<dbReference type="GO" id="GO:0016020">
    <property type="term" value="C:membrane"/>
    <property type="evidence" value="ECO:0007669"/>
    <property type="project" value="TreeGrafter"/>
</dbReference>
<dbReference type="InterPro" id="IPR011600">
    <property type="entry name" value="Pept_C14_caspase"/>
</dbReference>
<evidence type="ECO:0000313" key="6">
    <source>
        <dbReference type="EnsemblMetazoa" id="Aqu2.1.34202_001"/>
    </source>
</evidence>
<gene>
    <name evidence="6" type="primary">109581356</name>
</gene>
<keyword evidence="7" id="KW-1185">Reference proteome</keyword>
<evidence type="ECO:0000256" key="3">
    <source>
        <dbReference type="ARBA" id="ARBA00022741"/>
    </source>
</evidence>
<dbReference type="Gene3D" id="3.40.50.1460">
    <property type="match status" value="1"/>
</dbReference>
<comment type="similarity">
    <text evidence="1">Belongs to the TRAFAC class TrmE-Era-EngA-EngB-Septin-like GTPase superfamily. AIG1/Toc34/Toc159-like paraseptin GTPase family. IAN subfamily.</text>
</comment>
<evidence type="ECO:0000259" key="5">
    <source>
        <dbReference type="PROSITE" id="PS50208"/>
    </source>
</evidence>
<sequence length="1057" mass="118482">MAVRYVVSSSQPLKLRETSYHQLVEGDDDLRLQHGLQKDNIETPPPKYCKVLEKDAMKTIKEFLKKRGISRNVNILVIGRTGEGKSSLINSLIELGKKIAPEGALTGCCTATTQSYIYPNIIPGVTVTIIDTPGLQDTQNNEHKYIQEMKNECHEISLILYCIKMTNKRLINDDKVAMKKLDQMFGQKFWERVVFVQTFANGEMLEKWDERDKDNESEEPDDDDVDAWKKLKKERLTGRVQYFKEELAKFFTKHVRHDIIQEVEFNVCPAGYHVRKHDAPISFVDWKRDFLKICFKTMEDKHLLNIQLSKKIALAVLIDNRGEVKVENEERILNDEAAALNKAFENLDFAVLYFNSLSSESIATLLEAISEVDHSQLLMIAVVFLSKGKTAELYDADGVAVSYEDVFRHFPRCPKPLVLLFDSVVDETQKKKDFTIDDILNINLPLHICPQNFLILAARHNSASSPVVKEFTEKLSHTSVQECFETVCANNNSTTVKSIWHDTVGDNVFIIKSINDSIDTLEQKLEIYHSIWYPIRCKTIDKIEENKEEIMSIVFKERATKIGATFSGMVLGGSLVVTGIALAPFTFGGSIVVSVIGGAVGAAAAGTGIGATIFSKIFSHKQLKKAQQHINLDQQISLILNNDAKKYIEIVTSSHIPESSLLGLQGAVAIGRGAGAGIAIGVEGTLETAALVLRTTGRVAGMALVGVSLAVTVPVDIAFIVYNVYHLHKSRNDPTGKNESDKAVKSLYNQIETLLKGMCLAINEVEYEVQAERNILKDAECGYEIQVPVKDKEKHTVTVRTLFSGPFVFPDGYTLVSAVYDITMPELPQPATIKLEHCVDESDQTRSDLMCYAIGSVDLKNKKIMFEKVDTGSPLKAAQLTQPPEPIPSPIKQKSSCLLCILYKSKLEDKTLVKYAAHCFYEKKYENFWILNIVFTKHLKAHFKHATSCRASPQGPCQFVFISDKLLLDLTCFKDTKNYSGWIVSPNNDEKLPDTISMQEIDTAELRSGSAQVQKKKAFPSISLYVYVNEEDAAYEINKSFKIEGTNLNINIKLHKE</sequence>
<evidence type="ECO:0000256" key="2">
    <source>
        <dbReference type="ARBA" id="ARBA00010090"/>
    </source>
</evidence>
<keyword evidence="4" id="KW-0472">Membrane</keyword>
<dbReference type="Proteomes" id="UP000007879">
    <property type="component" value="Unassembled WGS sequence"/>
</dbReference>
<keyword evidence="3" id="KW-0547">Nucleotide-binding</keyword>
<keyword evidence="4" id="KW-1133">Transmembrane helix</keyword>
<feature type="transmembrane region" description="Helical" evidence="4">
    <location>
        <begin position="591"/>
        <end position="614"/>
    </location>
</feature>
<dbReference type="SUPFAM" id="SSF52129">
    <property type="entry name" value="Caspase-like"/>
    <property type="match status" value="1"/>
</dbReference>
<dbReference type="OrthoDB" id="8954335at2759"/>
<comment type="similarity">
    <text evidence="2">Belongs to the apolipoprotein L family.</text>
</comment>
<dbReference type="Gene3D" id="3.40.50.300">
    <property type="entry name" value="P-loop containing nucleotide triphosphate hydrolases"/>
    <property type="match status" value="1"/>
</dbReference>
<dbReference type="InterPro" id="IPR029030">
    <property type="entry name" value="Caspase-like_dom_sf"/>
</dbReference>
<dbReference type="GO" id="GO:0042157">
    <property type="term" value="P:lipoprotein metabolic process"/>
    <property type="evidence" value="ECO:0007669"/>
    <property type="project" value="InterPro"/>
</dbReference>
<dbReference type="Pfam" id="PF04548">
    <property type="entry name" value="AIG1"/>
    <property type="match status" value="1"/>
</dbReference>
<organism evidence="6">
    <name type="scientific">Amphimedon queenslandica</name>
    <name type="common">Sponge</name>
    <dbReference type="NCBI Taxonomy" id="400682"/>
    <lineage>
        <taxon>Eukaryota</taxon>
        <taxon>Metazoa</taxon>
        <taxon>Porifera</taxon>
        <taxon>Demospongiae</taxon>
        <taxon>Heteroscleromorpha</taxon>
        <taxon>Haplosclerida</taxon>
        <taxon>Niphatidae</taxon>
        <taxon>Amphimedon</taxon>
    </lineage>
</organism>